<name>A0ABU7T6B0_9HYPH</name>
<keyword evidence="2" id="KW-0805">Transcription regulation</keyword>
<dbReference type="PROSITE" id="PS00894">
    <property type="entry name" value="HTH_DEOR_1"/>
    <property type="match status" value="1"/>
</dbReference>
<dbReference type="SMART" id="SM01134">
    <property type="entry name" value="DeoRC"/>
    <property type="match status" value="1"/>
</dbReference>
<proteinExistence type="predicted"/>
<sequence>MLTDHRHEEILSQLAQTGRVGVTSIAAVLAVSDETIRRDLKMLEERGLLRRIHGGAVLPRLDQERPPVERSGLNSREKGRIAALAEGCVEDGMSLFIDTGTTTLAFARRLTTRKLTVTTNSVDLALLLADSPVRVNLTPGTLRPKDNALVGYDTVDYVRRHVFDLAVMGITACDLAQGWMDYDEHESFLRRALRGQSRRAVLLVDSHKFGRQASLQTFDLAAPLTVVTDRPPPEPFADRFARHDIDLRCT</sequence>
<dbReference type="SUPFAM" id="SSF100950">
    <property type="entry name" value="NagB/RpiA/CoA transferase-like"/>
    <property type="match status" value="1"/>
</dbReference>
<dbReference type="InterPro" id="IPR037171">
    <property type="entry name" value="NagB/RpiA_transferase-like"/>
</dbReference>
<dbReference type="Proteomes" id="UP001349262">
    <property type="component" value="Unassembled WGS sequence"/>
</dbReference>
<keyword evidence="3" id="KW-0238">DNA-binding</keyword>
<evidence type="ECO:0000313" key="7">
    <source>
        <dbReference type="Proteomes" id="UP001349262"/>
    </source>
</evidence>
<dbReference type="PANTHER" id="PTHR30363:SF4">
    <property type="entry name" value="GLYCEROL-3-PHOSPHATE REGULON REPRESSOR"/>
    <property type="match status" value="1"/>
</dbReference>
<evidence type="ECO:0000313" key="6">
    <source>
        <dbReference type="EMBL" id="MEE7456070.1"/>
    </source>
</evidence>
<dbReference type="PROSITE" id="PS51000">
    <property type="entry name" value="HTH_DEOR_2"/>
    <property type="match status" value="1"/>
</dbReference>
<dbReference type="InterPro" id="IPR018356">
    <property type="entry name" value="Tscrpt_reg_HTH_DeoR_CS"/>
</dbReference>
<gene>
    <name evidence="6" type="ORF">MRSR164_04405</name>
</gene>
<evidence type="ECO:0000256" key="3">
    <source>
        <dbReference type="ARBA" id="ARBA00023125"/>
    </source>
</evidence>
<dbReference type="PANTHER" id="PTHR30363">
    <property type="entry name" value="HTH-TYPE TRANSCRIPTIONAL REGULATOR SRLR-RELATED"/>
    <property type="match status" value="1"/>
</dbReference>
<dbReference type="Gene3D" id="3.40.50.1360">
    <property type="match status" value="1"/>
</dbReference>
<evidence type="ECO:0000259" key="5">
    <source>
        <dbReference type="PROSITE" id="PS51000"/>
    </source>
</evidence>
<dbReference type="InterPro" id="IPR050313">
    <property type="entry name" value="Carb_Metab_HTH_regulators"/>
</dbReference>
<comment type="caution">
    <text evidence="6">The sequence shown here is derived from an EMBL/GenBank/DDBJ whole genome shotgun (WGS) entry which is preliminary data.</text>
</comment>
<dbReference type="InterPro" id="IPR014036">
    <property type="entry name" value="DeoR-like_C"/>
</dbReference>
<reference evidence="6 7" key="1">
    <citation type="journal article" date="2012" name="Genet. Mol. Biol.">
        <title>Analysis of 16S rRNA and mxaF genes revealing insights into Methylobacterium niche-specific plant association.</title>
        <authorList>
            <person name="Dourado M.N."/>
            <person name="Andreote F.D."/>
            <person name="Dini-Andreote F."/>
            <person name="Conti R."/>
            <person name="Araujo J.M."/>
            <person name="Araujo W.L."/>
        </authorList>
    </citation>
    <scope>NUCLEOTIDE SEQUENCE [LARGE SCALE GENOMIC DNA]</scope>
    <source>
        <strain evidence="6 7">SR1.6/4</strain>
    </source>
</reference>
<dbReference type="Pfam" id="PF08220">
    <property type="entry name" value="HTH_DeoR"/>
    <property type="match status" value="1"/>
</dbReference>
<keyword evidence="1" id="KW-0678">Repressor</keyword>
<dbReference type="InterPro" id="IPR036390">
    <property type="entry name" value="WH_DNA-bd_sf"/>
</dbReference>
<dbReference type="InterPro" id="IPR036388">
    <property type="entry name" value="WH-like_DNA-bd_sf"/>
</dbReference>
<dbReference type="PRINTS" id="PR00037">
    <property type="entry name" value="HTHLACR"/>
</dbReference>
<evidence type="ECO:0000256" key="2">
    <source>
        <dbReference type="ARBA" id="ARBA00023015"/>
    </source>
</evidence>
<dbReference type="InterPro" id="IPR001034">
    <property type="entry name" value="DeoR_HTH"/>
</dbReference>
<dbReference type="SMART" id="SM00420">
    <property type="entry name" value="HTH_DEOR"/>
    <property type="match status" value="1"/>
</dbReference>
<keyword evidence="7" id="KW-1185">Reference proteome</keyword>
<dbReference type="Gene3D" id="1.10.10.10">
    <property type="entry name" value="Winged helix-like DNA-binding domain superfamily/Winged helix DNA-binding domain"/>
    <property type="match status" value="1"/>
</dbReference>
<dbReference type="EMBL" id="MLBY01000003">
    <property type="protein sequence ID" value="MEE7456070.1"/>
    <property type="molecule type" value="Genomic_DNA"/>
</dbReference>
<feature type="domain" description="HTH deoR-type" evidence="5">
    <location>
        <begin position="3"/>
        <end position="58"/>
    </location>
</feature>
<protein>
    <submittedName>
        <fullName evidence="6">DeoR family transcriptional regulator</fullName>
    </submittedName>
</protein>
<keyword evidence="4" id="KW-0804">Transcription</keyword>
<organism evidence="6 7">
    <name type="scientific">Methylobacterium radiotolerans</name>
    <dbReference type="NCBI Taxonomy" id="31998"/>
    <lineage>
        <taxon>Bacteria</taxon>
        <taxon>Pseudomonadati</taxon>
        <taxon>Pseudomonadota</taxon>
        <taxon>Alphaproteobacteria</taxon>
        <taxon>Hyphomicrobiales</taxon>
        <taxon>Methylobacteriaceae</taxon>
        <taxon>Methylobacterium</taxon>
    </lineage>
</organism>
<dbReference type="SUPFAM" id="SSF46785">
    <property type="entry name" value="Winged helix' DNA-binding domain"/>
    <property type="match status" value="1"/>
</dbReference>
<dbReference type="Pfam" id="PF00455">
    <property type="entry name" value="DeoRC"/>
    <property type="match status" value="1"/>
</dbReference>
<evidence type="ECO:0000256" key="1">
    <source>
        <dbReference type="ARBA" id="ARBA00022491"/>
    </source>
</evidence>
<evidence type="ECO:0000256" key="4">
    <source>
        <dbReference type="ARBA" id="ARBA00023163"/>
    </source>
</evidence>
<accession>A0ABU7T6B0</accession>